<feature type="region of interest" description="Disordered" evidence="2">
    <location>
        <begin position="1"/>
        <end position="27"/>
    </location>
</feature>
<evidence type="ECO:0000256" key="1">
    <source>
        <dbReference type="SAM" id="Coils"/>
    </source>
</evidence>
<evidence type="ECO:0008006" key="5">
    <source>
        <dbReference type="Google" id="ProtNLM"/>
    </source>
</evidence>
<evidence type="ECO:0000313" key="3">
    <source>
        <dbReference type="EMBL" id="EIJ89103.1"/>
    </source>
</evidence>
<dbReference type="AlphaFoldDB" id="I3EIQ6"/>
<accession>I3EIQ6</accession>
<evidence type="ECO:0000313" key="4">
    <source>
        <dbReference type="Proteomes" id="UP000002872"/>
    </source>
</evidence>
<sequence>MKKSKEIDQYFQMDEQPPAEMEERRPSVRRVSFALEPQIVYSQVKDETSKSESSSMGMSMEVPNKMSMELSLDDNLMEEELLQNETLPLCEEKEENFIMDDSEETLEERRMSMCPVDRERTMEQTICNIHLAEKESAACTASPERNAQYSTVQNRASNEPVSGYNNTQQSQGSALSPVNEKRDKSVLSLANAEEEGGIRLEEILEPLSPSKDAYEHIPVSECYNNAEYSLDGDRDDILSDMLSEIVCAADNNTLVYDTVNVEEVLSKYETTKKEETKKIREILAETGIRFLDNLSLGNRRETLSKIRNKVEPADVIYYKEFMQRRIDTQNALSSKLSAEIEKAREETEVIEREVDCTGLSSIDRNTLLSKLRQMKSDARKEGKSHWHRKRLGVEREFLEETERIYAGFEKEKAELAEKIEKMKEEIQKTNLIDLEKKERSMKEILLKIGTLTQEEVNEFVAEVEQNKKDEVALKDCLETKSAELACIKQKNEEISQLIENEKAEIQNLQESLLVEEVQKDDLEQIKVAVQRMEVILGVKILEISHSRLLFSVCDIVITIIYDGVTIVDVYAETKVKSIFKEFIALSIGKSLVAMDLIVESIPMIIRYVLKMASIEKEVKKLGVSVPYEIYYTEKELSIQFMIRKGKTGQMGNVSAIFNSGESTPTITSNIKGFKAPDSVYESISESVNLARSIARVK</sequence>
<feature type="coiled-coil region" evidence="1">
    <location>
        <begin position="484"/>
        <end position="525"/>
    </location>
</feature>
<dbReference type="Proteomes" id="UP000002872">
    <property type="component" value="Unassembled WGS sequence"/>
</dbReference>
<dbReference type="VEuPathDB" id="MicrosporidiaDB:NEQG_00922"/>
<proteinExistence type="predicted"/>
<dbReference type="HOGENOM" id="CLU_449934_0_0_1"/>
<feature type="coiled-coil region" evidence="1">
    <location>
        <begin position="398"/>
        <end position="454"/>
    </location>
</feature>
<reference evidence="3" key="1">
    <citation type="submission" date="2011-01" db="EMBL/GenBank/DDBJ databases">
        <title>The Genome Sequence of Nematocida parisii strain ERTm3.</title>
        <authorList>
            <consortium name="The Broad Institute Genome Sequencing Platform"/>
            <consortium name="The Broad Institute Genome Sequencing Center for Infectious Disease"/>
            <person name="Cuomo C."/>
            <person name="Troemel E."/>
            <person name="Young S.K."/>
            <person name="Zeng Q."/>
            <person name="Gargeya S."/>
            <person name="Fitzgerald M."/>
            <person name="Haas B."/>
            <person name="Abouelleil A."/>
            <person name="Alvarado L."/>
            <person name="Arachchi H.M."/>
            <person name="Berlin A."/>
            <person name="Chapman S.B."/>
            <person name="Gearin G."/>
            <person name="Goldberg J."/>
            <person name="Griggs A."/>
            <person name="Gujja S."/>
            <person name="Hansen M."/>
            <person name="Heiman D."/>
            <person name="Howarth C."/>
            <person name="Larimer J."/>
            <person name="Lui A."/>
            <person name="MacDonald P.J.P."/>
            <person name="McCowen C."/>
            <person name="Montmayeur A."/>
            <person name="Murphy C."/>
            <person name="Neiman D."/>
            <person name="Pearson M."/>
            <person name="Priest M."/>
            <person name="Roberts A."/>
            <person name="Saif S."/>
            <person name="Shea T."/>
            <person name="Sisk P."/>
            <person name="Stolte C."/>
            <person name="Sykes S."/>
            <person name="Wortman J."/>
            <person name="Nusbaum C."/>
            <person name="Birren B."/>
        </authorList>
    </citation>
    <scope>NUCLEOTIDE SEQUENCE</scope>
    <source>
        <strain evidence="3">ERTm3</strain>
    </source>
</reference>
<dbReference type="EMBL" id="GL870877">
    <property type="protein sequence ID" value="EIJ89103.1"/>
    <property type="molecule type" value="Genomic_DNA"/>
</dbReference>
<dbReference type="OMA" id="EREVDCT"/>
<dbReference type="InParanoid" id="I3EIQ6"/>
<feature type="region of interest" description="Disordered" evidence="2">
    <location>
        <begin position="157"/>
        <end position="182"/>
    </location>
</feature>
<dbReference type="OrthoDB" id="2195102at2759"/>
<keyword evidence="1" id="KW-0175">Coiled coil</keyword>
<feature type="compositionally biased region" description="Polar residues" evidence="2">
    <location>
        <begin position="157"/>
        <end position="176"/>
    </location>
</feature>
<protein>
    <recommendedName>
        <fullName evidence="5">Spc7 kinetochore protein domain-containing protein</fullName>
    </recommendedName>
</protein>
<organism evidence="3 4">
    <name type="scientific">Nematocida parisii (strain ERTm3)</name>
    <name type="common">Nematode killer fungus</name>
    <dbReference type="NCBI Taxonomy" id="935791"/>
    <lineage>
        <taxon>Eukaryota</taxon>
        <taxon>Fungi</taxon>
        <taxon>Fungi incertae sedis</taxon>
        <taxon>Microsporidia</taxon>
        <taxon>Nematocida</taxon>
    </lineage>
</organism>
<keyword evidence="4" id="KW-1185">Reference proteome</keyword>
<name>I3EIQ6_NEMP3</name>
<gene>
    <name evidence="3" type="ORF">NEQG_00922</name>
</gene>
<feature type="coiled-coil region" evidence="1">
    <location>
        <begin position="326"/>
        <end position="353"/>
    </location>
</feature>
<evidence type="ECO:0000256" key="2">
    <source>
        <dbReference type="SAM" id="MobiDB-lite"/>
    </source>
</evidence>